<evidence type="ECO:0000313" key="5">
    <source>
        <dbReference type="Proteomes" id="UP000565521"/>
    </source>
</evidence>
<feature type="compositionally biased region" description="Pro residues" evidence="1">
    <location>
        <begin position="38"/>
        <end position="49"/>
    </location>
</feature>
<dbReference type="AlphaFoldDB" id="A0A7Y7U818"/>
<gene>
    <name evidence="4" type="ORF">HW554_19455</name>
</gene>
<dbReference type="Pfam" id="PF03724">
    <property type="entry name" value="META"/>
    <property type="match status" value="1"/>
</dbReference>
<feature type="compositionally biased region" description="Low complexity" evidence="1">
    <location>
        <begin position="20"/>
        <end position="37"/>
    </location>
</feature>
<reference evidence="4 5" key="1">
    <citation type="submission" date="2020-05" db="EMBL/GenBank/DDBJ databases">
        <title>Hymenobacter terrestris sp. nov. and Hymenobacter lapidiphilus sp. nov., isolated from regoliths in Antarctica.</title>
        <authorList>
            <person name="Sedlacek I."/>
            <person name="Pantucek R."/>
            <person name="Zeman M."/>
            <person name="Holochova P."/>
            <person name="Kralova S."/>
            <person name="Stankova E."/>
            <person name="Sedo O."/>
            <person name="Micenkova L."/>
            <person name="Svec P."/>
            <person name="Gupta V."/>
            <person name="Sood U."/>
            <person name="Korpole U.S."/>
            <person name="Lal R."/>
        </authorList>
    </citation>
    <scope>NUCLEOTIDE SEQUENCE [LARGE SCALE GENOMIC DNA]</scope>
    <source>
        <strain evidence="4 5">P5342</strain>
    </source>
</reference>
<feature type="domain" description="DUF306" evidence="3">
    <location>
        <begin position="63"/>
        <end position="172"/>
    </location>
</feature>
<dbReference type="PANTHER" id="PTHR35535">
    <property type="entry name" value="HEAT SHOCK PROTEIN HSLJ"/>
    <property type="match status" value="1"/>
</dbReference>
<dbReference type="Gene3D" id="2.40.128.270">
    <property type="match status" value="1"/>
</dbReference>
<dbReference type="EMBL" id="JABKAU010000064">
    <property type="protein sequence ID" value="NVO33389.1"/>
    <property type="molecule type" value="Genomic_DNA"/>
</dbReference>
<dbReference type="InterPro" id="IPR005184">
    <property type="entry name" value="DUF306_Meta_HslJ"/>
</dbReference>
<name>A0A7Y7U818_9BACT</name>
<proteinExistence type="predicted"/>
<evidence type="ECO:0000313" key="4">
    <source>
        <dbReference type="EMBL" id="NVO33389.1"/>
    </source>
</evidence>
<feature type="signal peptide" evidence="2">
    <location>
        <begin position="1"/>
        <end position="19"/>
    </location>
</feature>
<dbReference type="InterPro" id="IPR038670">
    <property type="entry name" value="HslJ-like_sf"/>
</dbReference>
<sequence>MLSRTLLLGATLLAAACQATGPATTPTTPATTTTTDTAPPPATTPPAPGPTSAITEPVGGGSEKLFAHRWALTEVAGQPVAPTGDAREAHLLFFPPDRVGGSTGCNRLNGTFELLAGGQLKFSPLATTRMLCPGPAAAAETRFVQALGTVQTYYVTDEALELRAGTAVVARFQAAPPVPEK</sequence>
<dbReference type="Proteomes" id="UP000565521">
    <property type="component" value="Unassembled WGS sequence"/>
</dbReference>
<dbReference type="RefSeq" id="WP_176910200.1">
    <property type="nucleotide sequence ID" value="NZ_JABKAU010000064.1"/>
</dbReference>
<dbReference type="PROSITE" id="PS51257">
    <property type="entry name" value="PROKAR_LIPOPROTEIN"/>
    <property type="match status" value="1"/>
</dbReference>
<evidence type="ECO:0000259" key="3">
    <source>
        <dbReference type="Pfam" id="PF03724"/>
    </source>
</evidence>
<keyword evidence="5" id="KW-1185">Reference proteome</keyword>
<evidence type="ECO:0000256" key="2">
    <source>
        <dbReference type="SAM" id="SignalP"/>
    </source>
</evidence>
<accession>A0A7Y7U818</accession>
<keyword evidence="2" id="KW-0732">Signal</keyword>
<feature type="chain" id="PRO_5030906462" evidence="2">
    <location>
        <begin position="20"/>
        <end position="181"/>
    </location>
</feature>
<feature type="region of interest" description="Disordered" evidence="1">
    <location>
        <begin position="20"/>
        <end position="53"/>
    </location>
</feature>
<evidence type="ECO:0000256" key="1">
    <source>
        <dbReference type="SAM" id="MobiDB-lite"/>
    </source>
</evidence>
<protein>
    <submittedName>
        <fullName evidence="4">META domain-containing protein</fullName>
    </submittedName>
</protein>
<comment type="caution">
    <text evidence="4">The sequence shown here is derived from an EMBL/GenBank/DDBJ whole genome shotgun (WGS) entry which is preliminary data.</text>
</comment>
<dbReference type="PANTHER" id="PTHR35535:SF1">
    <property type="entry name" value="HEAT SHOCK PROTEIN HSLJ"/>
    <property type="match status" value="1"/>
</dbReference>
<organism evidence="4 5">
    <name type="scientific">Hymenobacter lapidiphilus</name>
    <dbReference type="NCBI Taxonomy" id="2608003"/>
    <lineage>
        <taxon>Bacteria</taxon>
        <taxon>Pseudomonadati</taxon>
        <taxon>Bacteroidota</taxon>
        <taxon>Cytophagia</taxon>
        <taxon>Cytophagales</taxon>
        <taxon>Hymenobacteraceae</taxon>
        <taxon>Hymenobacter</taxon>
    </lineage>
</organism>
<dbReference type="InterPro" id="IPR053147">
    <property type="entry name" value="Hsp_HslJ-like"/>
</dbReference>